<accession>A0ABW0RUU6</accession>
<evidence type="ECO:0000256" key="1">
    <source>
        <dbReference type="SAM" id="SignalP"/>
    </source>
</evidence>
<gene>
    <name evidence="3" type="ORF">ACFPO9_08680</name>
</gene>
<proteinExistence type="predicted"/>
<dbReference type="InterPro" id="IPR032710">
    <property type="entry name" value="NTF2-like_dom_sf"/>
</dbReference>
<reference evidence="4" key="1">
    <citation type="journal article" date="2019" name="Int. J. Syst. Evol. Microbiol.">
        <title>The Global Catalogue of Microorganisms (GCM) 10K type strain sequencing project: providing services to taxonomists for standard genome sequencing and annotation.</title>
        <authorList>
            <consortium name="The Broad Institute Genomics Platform"/>
            <consortium name="The Broad Institute Genome Sequencing Center for Infectious Disease"/>
            <person name="Wu L."/>
            <person name="Ma J."/>
        </authorList>
    </citation>
    <scope>NUCLEOTIDE SEQUENCE [LARGE SCALE GENOMIC DNA]</scope>
    <source>
        <strain evidence="4">CGMCC 4.5798</strain>
    </source>
</reference>
<evidence type="ECO:0000259" key="2">
    <source>
        <dbReference type="Pfam" id="PF12680"/>
    </source>
</evidence>
<sequence>MTILKFKQSCASLALVAAACLSTTTAIAGPLDEAKARAHLDAVAAGDLDALMKDYADDAYMEWVGGPLDGRYRGKEAIRAVWQKFIAANDGKPRPVQFGKLGAFANAKGASVQQRADYGGKLPLKVLHVLTYREGDLTTELWQIAPAMQLDQ</sequence>
<dbReference type="InterPro" id="IPR037401">
    <property type="entry name" value="SnoaL-like"/>
</dbReference>
<dbReference type="RefSeq" id="WP_379769527.1">
    <property type="nucleotide sequence ID" value="NZ_JBHSMZ010000005.1"/>
</dbReference>
<dbReference type="PROSITE" id="PS51257">
    <property type="entry name" value="PROKAR_LIPOPROTEIN"/>
    <property type="match status" value="1"/>
</dbReference>
<organism evidence="3 4">
    <name type="scientific">Massilia aerilata</name>
    <dbReference type="NCBI Taxonomy" id="453817"/>
    <lineage>
        <taxon>Bacteria</taxon>
        <taxon>Pseudomonadati</taxon>
        <taxon>Pseudomonadota</taxon>
        <taxon>Betaproteobacteria</taxon>
        <taxon>Burkholderiales</taxon>
        <taxon>Oxalobacteraceae</taxon>
        <taxon>Telluria group</taxon>
        <taxon>Massilia</taxon>
    </lineage>
</organism>
<name>A0ABW0RUU6_9BURK</name>
<dbReference type="Pfam" id="PF12680">
    <property type="entry name" value="SnoaL_2"/>
    <property type="match status" value="1"/>
</dbReference>
<evidence type="ECO:0000313" key="4">
    <source>
        <dbReference type="Proteomes" id="UP001596086"/>
    </source>
</evidence>
<protein>
    <submittedName>
        <fullName evidence="3">Nuclear transport factor 2 family protein</fullName>
    </submittedName>
</protein>
<feature type="chain" id="PRO_5045889129" evidence="1">
    <location>
        <begin position="29"/>
        <end position="152"/>
    </location>
</feature>
<dbReference type="EMBL" id="JBHSMZ010000005">
    <property type="protein sequence ID" value="MFC5548584.1"/>
    <property type="molecule type" value="Genomic_DNA"/>
</dbReference>
<feature type="domain" description="SnoaL-like" evidence="2">
    <location>
        <begin position="36"/>
        <end position="136"/>
    </location>
</feature>
<evidence type="ECO:0000313" key="3">
    <source>
        <dbReference type="EMBL" id="MFC5548584.1"/>
    </source>
</evidence>
<dbReference type="Proteomes" id="UP001596086">
    <property type="component" value="Unassembled WGS sequence"/>
</dbReference>
<feature type="signal peptide" evidence="1">
    <location>
        <begin position="1"/>
        <end position="28"/>
    </location>
</feature>
<comment type="caution">
    <text evidence="3">The sequence shown here is derived from an EMBL/GenBank/DDBJ whole genome shotgun (WGS) entry which is preliminary data.</text>
</comment>
<dbReference type="SUPFAM" id="SSF54427">
    <property type="entry name" value="NTF2-like"/>
    <property type="match status" value="1"/>
</dbReference>
<dbReference type="Gene3D" id="3.10.450.50">
    <property type="match status" value="1"/>
</dbReference>
<keyword evidence="1" id="KW-0732">Signal</keyword>
<keyword evidence="4" id="KW-1185">Reference proteome</keyword>